<feature type="region of interest" description="Disordered" evidence="1">
    <location>
        <begin position="589"/>
        <end position="625"/>
    </location>
</feature>
<evidence type="ECO:0000313" key="3">
    <source>
        <dbReference type="EMBL" id="KAK6952735.1"/>
    </source>
</evidence>
<dbReference type="AlphaFoldDB" id="A0AAX6MJC8"/>
<feature type="compositionally biased region" description="Acidic residues" evidence="1">
    <location>
        <begin position="54"/>
        <end position="64"/>
    </location>
</feature>
<evidence type="ECO:0000313" key="4">
    <source>
        <dbReference type="Proteomes" id="UP001369815"/>
    </source>
</evidence>
<feature type="compositionally biased region" description="Polar residues" evidence="1">
    <location>
        <begin position="248"/>
        <end position="260"/>
    </location>
</feature>
<feature type="compositionally biased region" description="Basic and acidic residues" evidence="1">
    <location>
        <begin position="172"/>
        <end position="184"/>
    </location>
</feature>
<sequence>MSSTSSSASNLPRTPLHERSDSENNKLQIRMVPYSPPRPLDDEDNSRLSHTEEQSEQTEGEEDVQSATDSATITTPRTPKATTHGRRGYGAESSRSQSFSSPISPATGIKSSDVSGSKLASGSGGVEHTAPQTPVINTLSYGSNIRRINPQSQPSPSRHDDGPAKPRRGTVSRRENYISVHADKTFSIVLKPTKPRRSDRSGSITKSPPLSNVSTNVSTISSHEESSFDASTEDRHGSPLSSALERSISPNTSGSPSTITALPEEVIEPSPFNYRMVGGLRRVPITPDPKGKGKQRELSESPLPPLPVTTASSPEPSSPLATKQSFNSEESVSTIEETTNYKVIGRSSPPLPDTASIEVPSSSSSANYKVIGQSSPAHTLASTAGPAFADTPASKNYIVYGDTSSVASSGTPFRGHRYHHSDDSSQRKVREKYSQESLLVPPLRPHKRSSSESFGHPKQRSGDNLRGRTNSFSSLSSIVSHDTGSLFTGSTPNVVLLRHTPSASSIPQPTYAEPSSAAQQKALMDTHQWSSQLSTVMSEYEGSDPGSRGASAGSMGDRVSSLLGSRDSRHMRSISSSLVLENLETRLSHSRSHSQSDSLDRPGAVYSRGGLSTSSPRMIRDHDEHGDGLADLQHLQHRSSRTRLGFSRQASDRSLRSSASSRSRAGSLVASSFPSWARLYYSSPDRRWLMPLSRSPSEVSDTRPTSPWIGGGSPSHDQYAHPIYNPRRRPREMDPHGHHSDDSMEIAPVVETGDMQRTPKKKSSSLWSPHLRLDTRASNFSMWNAPSITWSADTGVFGRRNIQVVLFVMGFLFPLAWMVAAFLPLPPKPTLAMEEGAYSKTRFPTSSESARWWRNINRFMAVAGLIIVGAVVALVVVGVRERWGRQ</sequence>
<feature type="compositionally biased region" description="Basic and acidic residues" evidence="1">
    <location>
        <begin position="289"/>
        <end position="299"/>
    </location>
</feature>
<feature type="region of interest" description="Disordered" evidence="1">
    <location>
        <begin position="638"/>
        <end position="667"/>
    </location>
</feature>
<feature type="region of interest" description="Disordered" evidence="1">
    <location>
        <begin position="405"/>
        <end position="469"/>
    </location>
</feature>
<keyword evidence="2" id="KW-0812">Transmembrane</keyword>
<accession>A0AAX6MJC8</accession>
<evidence type="ECO:0000256" key="2">
    <source>
        <dbReference type="SAM" id="Phobius"/>
    </source>
</evidence>
<feature type="compositionally biased region" description="Polar residues" evidence="1">
    <location>
        <begin position="527"/>
        <end position="537"/>
    </location>
</feature>
<feature type="compositionally biased region" description="Basic and acidic residues" evidence="1">
    <location>
        <begin position="222"/>
        <end position="237"/>
    </location>
</feature>
<keyword evidence="4" id="KW-1185">Reference proteome</keyword>
<feature type="compositionally biased region" description="Low complexity" evidence="1">
    <location>
        <begin position="328"/>
        <end position="338"/>
    </location>
</feature>
<feature type="compositionally biased region" description="Polar residues" evidence="1">
    <location>
        <begin position="130"/>
        <end position="143"/>
    </location>
</feature>
<feature type="region of interest" description="Disordered" evidence="1">
    <location>
        <begin position="1"/>
        <end position="366"/>
    </location>
</feature>
<protein>
    <recommendedName>
        <fullName evidence="5">Serine-rich protein</fullName>
    </recommendedName>
</protein>
<feature type="compositionally biased region" description="Low complexity" evidence="1">
    <location>
        <begin position="656"/>
        <end position="667"/>
    </location>
</feature>
<feature type="compositionally biased region" description="Polar residues" evidence="1">
    <location>
        <begin position="309"/>
        <end position="327"/>
    </location>
</feature>
<feature type="compositionally biased region" description="Low complexity" evidence="1">
    <location>
        <begin position="71"/>
        <end position="82"/>
    </location>
</feature>
<feature type="compositionally biased region" description="Basic and acidic residues" evidence="1">
    <location>
        <begin position="420"/>
        <end position="434"/>
    </location>
</feature>
<reference evidence="3 4" key="1">
    <citation type="journal article" date="2024" name="Front Chem Biol">
        <title>Unveiling the potential of Daldinia eschscholtzii MFLUCC 19-0629 through bioactivity and bioinformatics studies for enhanced sustainable agriculture production.</title>
        <authorList>
            <person name="Brooks S."/>
            <person name="Weaver J.A."/>
            <person name="Klomchit A."/>
            <person name="Alharthi S.A."/>
            <person name="Onlamun T."/>
            <person name="Nurani R."/>
            <person name="Vong T.K."/>
            <person name="Alberti F."/>
            <person name="Greco C."/>
        </authorList>
    </citation>
    <scope>NUCLEOTIDE SEQUENCE [LARGE SCALE GENOMIC DNA]</scope>
    <source>
        <strain evidence="3">MFLUCC 19-0629</strain>
    </source>
</reference>
<proteinExistence type="predicted"/>
<feature type="region of interest" description="Disordered" evidence="1">
    <location>
        <begin position="504"/>
        <end position="568"/>
    </location>
</feature>
<dbReference type="EMBL" id="JBANMG010000005">
    <property type="protein sequence ID" value="KAK6952735.1"/>
    <property type="molecule type" value="Genomic_DNA"/>
</dbReference>
<gene>
    <name evidence="3" type="ORF">Daesc_005029</name>
</gene>
<dbReference type="Proteomes" id="UP001369815">
    <property type="component" value="Unassembled WGS sequence"/>
</dbReference>
<feature type="transmembrane region" description="Helical" evidence="2">
    <location>
        <begin position="804"/>
        <end position="825"/>
    </location>
</feature>
<evidence type="ECO:0000256" key="1">
    <source>
        <dbReference type="SAM" id="MobiDB-lite"/>
    </source>
</evidence>
<feature type="compositionally biased region" description="Polar residues" evidence="1">
    <location>
        <begin position="694"/>
        <end position="705"/>
    </location>
</feature>
<feature type="compositionally biased region" description="Basic and acidic residues" evidence="1">
    <location>
        <begin position="15"/>
        <end position="24"/>
    </location>
</feature>
<keyword evidence="2" id="KW-1133">Transmembrane helix</keyword>
<feature type="compositionally biased region" description="Low complexity" evidence="1">
    <location>
        <begin position="211"/>
        <end position="221"/>
    </location>
</feature>
<evidence type="ECO:0008006" key="5">
    <source>
        <dbReference type="Google" id="ProtNLM"/>
    </source>
</evidence>
<feature type="compositionally biased region" description="Polar residues" evidence="1">
    <location>
        <begin position="109"/>
        <end position="120"/>
    </location>
</feature>
<feature type="compositionally biased region" description="Polar residues" evidence="1">
    <location>
        <begin position="1"/>
        <end position="12"/>
    </location>
</feature>
<comment type="caution">
    <text evidence="3">The sequence shown here is derived from an EMBL/GenBank/DDBJ whole genome shotgun (WGS) entry which is preliminary data.</text>
</comment>
<feature type="compositionally biased region" description="Low complexity" evidence="1">
    <location>
        <begin position="93"/>
        <end position="104"/>
    </location>
</feature>
<keyword evidence="2" id="KW-0472">Membrane</keyword>
<feature type="region of interest" description="Disordered" evidence="1">
    <location>
        <begin position="694"/>
        <end position="719"/>
    </location>
</feature>
<feature type="transmembrane region" description="Helical" evidence="2">
    <location>
        <begin position="859"/>
        <end position="879"/>
    </location>
</feature>
<feature type="compositionally biased region" description="Polar residues" evidence="1">
    <location>
        <begin position="201"/>
        <end position="210"/>
    </location>
</feature>
<name>A0AAX6MJC8_9PEZI</name>
<organism evidence="3 4">
    <name type="scientific">Daldinia eschscholtzii</name>
    <dbReference type="NCBI Taxonomy" id="292717"/>
    <lineage>
        <taxon>Eukaryota</taxon>
        <taxon>Fungi</taxon>
        <taxon>Dikarya</taxon>
        <taxon>Ascomycota</taxon>
        <taxon>Pezizomycotina</taxon>
        <taxon>Sordariomycetes</taxon>
        <taxon>Xylariomycetidae</taxon>
        <taxon>Xylariales</taxon>
        <taxon>Hypoxylaceae</taxon>
        <taxon>Daldinia</taxon>
    </lineage>
</organism>